<feature type="domain" description="SLH" evidence="3">
    <location>
        <begin position="48"/>
        <end position="112"/>
    </location>
</feature>
<dbReference type="InterPro" id="IPR047684">
    <property type="entry name" value="Por_som-like"/>
</dbReference>
<dbReference type="PROSITE" id="PS51272">
    <property type="entry name" value="SLH"/>
    <property type="match status" value="1"/>
</dbReference>
<dbReference type="GO" id="GO:0008643">
    <property type="term" value="P:carbohydrate transport"/>
    <property type="evidence" value="ECO:0007669"/>
    <property type="project" value="InterPro"/>
</dbReference>
<dbReference type="Proteomes" id="UP000235036">
    <property type="component" value="Unassembled WGS sequence"/>
</dbReference>
<evidence type="ECO:0000313" key="4">
    <source>
        <dbReference type="EMBL" id="PLZ93263.1"/>
    </source>
</evidence>
<accession>A0A2N6K7J0</accession>
<comment type="similarity">
    <text evidence="1 2">Belongs to the OprB family.</text>
</comment>
<evidence type="ECO:0000259" key="3">
    <source>
        <dbReference type="PROSITE" id="PS51272"/>
    </source>
</evidence>
<dbReference type="NCBIfam" id="NF033921">
    <property type="entry name" value="por_somb"/>
    <property type="match status" value="1"/>
</dbReference>
<dbReference type="InterPro" id="IPR051465">
    <property type="entry name" value="Cell_Envelope_Struct_Comp"/>
</dbReference>
<dbReference type="PANTHER" id="PTHR43308">
    <property type="entry name" value="OUTER MEMBRANE PROTEIN ALPHA-RELATED"/>
    <property type="match status" value="1"/>
</dbReference>
<keyword evidence="5" id="KW-1185">Reference proteome</keyword>
<reference evidence="4 5" key="1">
    <citation type="submission" date="2017-08" db="EMBL/GenBank/DDBJ databases">
        <title>Genomes of Fischerella (Mastigocladus) sp. strains.</title>
        <authorList>
            <person name="Miller S.R."/>
        </authorList>
    </citation>
    <scope>NUCLEOTIDE SEQUENCE [LARGE SCALE GENOMIC DNA]</scope>
    <source>
        <strain evidence="4 5">CCMEE 5323</strain>
    </source>
</reference>
<gene>
    <name evidence="4" type="ORF">CEN44_03625</name>
</gene>
<evidence type="ECO:0000256" key="1">
    <source>
        <dbReference type="ARBA" id="ARBA00008769"/>
    </source>
</evidence>
<dbReference type="InterPro" id="IPR038673">
    <property type="entry name" value="OprB_sf"/>
</dbReference>
<dbReference type="Gene3D" id="2.40.160.180">
    <property type="entry name" value="Carbohydrate-selective porin OprB"/>
    <property type="match status" value="1"/>
</dbReference>
<dbReference type="RefSeq" id="WP_102204873.1">
    <property type="nucleotide sequence ID" value="NZ_CAWNVR010000006.1"/>
</dbReference>
<dbReference type="SUPFAM" id="SSF56935">
    <property type="entry name" value="Porins"/>
    <property type="match status" value="1"/>
</dbReference>
<dbReference type="InterPro" id="IPR001119">
    <property type="entry name" value="SLH_dom"/>
</dbReference>
<dbReference type="EMBL" id="NRQW01000077">
    <property type="protein sequence ID" value="PLZ93263.1"/>
    <property type="molecule type" value="Genomic_DNA"/>
</dbReference>
<dbReference type="Pfam" id="PF04966">
    <property type="entry name" value="OprB"/>
    <property type="match status" value="1"/>
</dbReference>
<sequence>MLRVKAIRNIICQLSLVIFTNTLLLIKVAYGSENIQLEYSDSFTKINAVSDLADIQASDWRVAHLQSLIQRYGVVKGYSDNTFRGNQTITRYEFAASLSTTLNHINSLILAGNSQRIIPEDLDTLKKLQAEFATELGILRRRTDNLETHSASLEVEPFSTTTQLKGEVLFTAIAISDGDKADNSSDRIDNNFTFSERVRLNFDTSFSGKDRLRTRLQTRNIPEIDDATGTDMAHLAFQGDSSNDVELSLLEYSFPIGEQMMVYLEAIGGDLDDLIIDTLNPYLSGSGDGSISRFAQRNPIYRQGEGTGIGIVYNFSDSVSLSGGYVADDVNDPEIGFGQSSYGAIAQLTWQPSETTGIGLTYVYSYNNLDTSTGSRIANDPFNDQSEAITAHSLGLQSAITLNPRMTVAGWIGFTHATARDLPDHPSAEILNWAITLAFTDLGTQESIAGIAIGQPPKVISNDFQVASEAYEDQDTAWHLEAFYRYQATDNIAITPGLLVIVNPESNSNNDNIYLGVVRTTFSF</sequence>
<comment type="caution">
    <text evidence="4">The sequence shown here is derived from an EMBL/GenBank/DDBJ whole genome shotgun (WGS) entry which is preliminary data.</text>
</comment>
<dbReference type="AlphaFoldDB" id="A0A2N6K7J0"/>
<dbReference type="GO" id="GO:0016020">
    <property type="term" value="C:membrane"/>
    <property type="evidence" value="ECO:0007669"/>
    <property type="project" value="InterPro"/>
</dbReference>
<dbReference type="GO" id="GO:0015288">
    <property type="term" value="F:porin activity"/>
    <property type="evidence" value="ECO:0007669"/>
    <property type="project" value="InterPro"/>
</dbReference>
<dbReference type="PANTHER" id="PTHR43308:SF1">
    <property type="entry name" value="OUTER MEMBRANE PROTEIN ALPHA"/>
    <property type="match status" value="1"/>
</dbReference>
<protein>
    <submittedName>
        <fullName evidence="4">Carbohydrate porin</fullName>
    </submittedName>
</protein>
<proteinExistence type="inferred from homology"/>
<evidence type="ECO:0000256" key="2">
    <source>
        <dbReference type="RuleBase" id="RU363072"/>
    </source>
</evidence>
<organism evidence="4 5">
    <name type="scientific">Fischerella muscicola CCMEE 5323</name>
    <dbReference type="NCBI Taxonomy" id="2019572"/>
    <lineage>
        <taxon>Bacteria</taxon>
        <taxon>Bacillati</taxon>
        <taxon>Cyanobacteriota</taxon>
        <taxon>Cyanophyceae</taxon>
        <taxon>Nostocales</taxon>
        <taxon>Hapalosiphonaceae</taxon>
        <taxon>Fischerella</taxon>
    </lineage>
</organism>
<evidence type="ECO:0000313" key="5">
    <source>
        <dbReference type="Proteomes" id="UP000235036"/>
    </source>
</evidence>
<dbReference type="Pfam" id="PF00395">
    <property type="entry name" value="SLH"/>
    <property type="match status" value="1"/>
</dbReference>
<name>A0A2N6K7J0_FISMU</name>
<dbReference type="InterPro" id="IPR007049">
    <property type="entry name" value="Carb-sel_porin_OprB"/>
</dbReference>